<evidence type="ECO:0000256" key="1">
    <source>
        <dbReference type="ARBA" id="ARBA00001936"/>
    </source>
</evidence>
<keyword evidence="3 10" id="KW-0436">Ligase</keyword>
<dbReference type="EC" id="6.3.2.3" evidence="10"/>
<protein>
    <recommendedName>
        <fullName evidence="10">Glutathione synthetase</fullName>
        <ecNumber evidence="10">6.3.2.3</ecNumber>
    </recommendedName>
    <alternativeName>
        <fullName evidence="10">GSH synthetase</fullName>
        <shortName evidence="10">GSH-S</shortName>
        <shortName evidence="10">GSHase</shortName>
    </alternativeName>
    <alternativeName>
        <fullName evidence="10">Glutathione synthase</fullName>
    </alternativeName>
</protein>
<dbReference type="SUPFAM" id="SSF56059">
    <property type="entry name" value="Glutathione synthetase ATP-binding domain-like"/>
    <property type="match status" value="1"/>
</dbReference>
<dbReference type="GO" id="GO:0005524">
    <property type="term" value="F:ATP binding"/>
    <property type="evidence" value="ECO:0007669"/>
    <property type="project" value="UniProtKB-UniRule"/>
</dbReference>
<evidence type="ECO:0000256" key="10">
    <source>
        <dbReference type="HAMAP-Rule" id="MF_00162"/>
    </source>
</evidence>
<dbReference type="PROSITE" id="PS50975">
    <property type="entry name" value="ATP_GRASP"/>
    <property type="match status" value="1"/>
</dbReference>
<evidence type="ECO:0000256" key="4">
    <source>
        <dbReference type="ARBA" id="ARBA00022684"/>
    </source>
</evidence>
<keyword evidence="14" id="KW-1185">Reference proteome</keyword>
<accession>A0A5E4VHC2</accession>
<comment type="similarity">
    <text evidence="10">Belongs to the prokaryotic GSH synthase family.</text>
</comment>
<feature type="region of interest" description="Disordered" evidence="11">
    <location>
        <begin position="1"/>
        <end position="21"/>
    </location>
</feature>
<comment type="pathway">
    <text evidence="10">Sulfur metabolism; glutathione biosynthesis; glutathione from L-cysteine and L-glutamate: step 2/2.</text>
</comment>
<keyword evidence="9" id="KW-0464">Manganese</keyword>
<evidence type="ECO:0000256" key="5">
    <source>
        <dbReference type="ARBA" id="ARBA00022723"/>
    </source>
</evidence>
<dbReference type="AlphaFoldDB" id="A0A5E4VHC2"/>
<feature type="domain" description="ATP-grasp" evidence="12">
    <location>
        <begin position="167"/>
        <end position="352"/>
    </location>
</feature>
<dbReference type="UniPathway" id="UPA00142">
    <property type="reaction ID" value="UER00210"/>
</dbReference>
<dbReference type="SUPFAM" id="SSF52440">
    <property type="entry name" value="PreATP-grasp domain"/>
    <property type="match status" value="1"/>
</dbReference>
<evidence type="ECO:0000256" key="2">
    <source>
        <dbReference type="ARBA" id="ARBA00001946"/>
    </source>
</evidence>
<dbReference type="NCBIfam" id="TIGR01380">
    <property type="entry name" value="glut_syn"/>
    <property type="match status" value="1"/>
</dbReference>
<dbReference type="Gene3D" id="3.30.470.20">
    <property type="entry name" value="ATP-grasp fold, B domain"/>
    <property type="match status" value="1"/>
</dbReference>
<dbReference type="Gene3D" id="3.30.1490.20">
    <property type="entry name" value="ATP-grasp fold, A domain"/>
    <property type="match status" value="1"/>
</dbReference>
<evidence type="ECO:0000256" key="3">
    <source>
        <dbReference type="ARBA" id="ARBA00022598"/>
    </source>
</evidence>
<comment type="cofactor">
    <cofactor evidence="1">
        <name>Mn(2+)</name>
        <dbReference type="ChEBI" id="CHEBI:29035"/>
    </cofactor>
</comment>
<dbReference type="InterPro" id="IPR013815">
    <property type="entry name" value="ATP_grasp_subdomain_1"/>
</dbReference>
<dbReference type="InterPro" id="IPR016185">
    <property type="entry name" value="PreATP-grasp_dom_sf"/>
</dbReference>
<evidence type="ECO:0000313" key="13">
    <source>
        <dbReference type="EMBL" id="VVE10415.1"/>
    </source>
</evidence>
<keyword evidence="7 10" id="KW-0067">ATP-binding</keyword>
<dbReference type="GO" id="GO:0005737">
    <property type="term" value="C:cytoplasm"/>
    <property type="evidence" value="ECO:0007669"/>
    <property type="project" value="TreeGrafter"/>
</dbReference>
<dbReference type="Pfam" id="PF02955">
    <property type="entry name" value="GSH-S_ATP"/>
    <property type="match status" value="1"/>
</dbReference>
<evidence type="ECO:0000256" key="9">
    <source>
        <dbReference type="ARBA" id="ARBA00023211"/>
    </source>
</evidence>
<proteinExistence type="inferred from homology"/>
<sequence length="355" mass="39396">MRGSQPAVWPRRPQRQNGGSARIDACRRSLRCVHPNPQDPRRSMQILFIADPLDHFKIYKDTTFSMMREAARRGHRIFACEPHEMAWQGASVDARVQEIRLTGDPTTWYETIDTRVAALTAFDAVIMRKDPPFDMEYINSTWLLGIAERAGARVFNKPSAIRDHSEKLAIAEFGEFVTPTLVTRDAARLRAFHAEHNDVIYKPLDGMGGTGVFRIGADGRNLGAVIEMLGENGARSVMAQRFIPDIVQGDKRILIIGGKVVPHSLARIPQGNEVRGNLAAGGLGEARDLSARDRQIAEALAPTLWQRGLLLVGLDVIGDYLTEVNVTSPTCFQEITQQTGFDVPKMFIDALELAV</sequence>
<dbReference type="PANTHER" id="PTHR21621:SF4">
    <property type="entry name" value="GLUTATHIONE SYNTHETASE"/>
    <property type="match status" value="1"/>
</dbReference>
<dbReference type="Proteomes" id="UP000366945">
    <property type="component" value="Unassembled WGS sequence"/>
</dbReference>
<dbReference type="Pfam" id="PF02951">
    <property type="entry name" value="GSH-S_N"/>
    <property type="match status" value="1"/>
</dbReference>
<keyword evidence="8" id="KW-0460">Magnesium</keyword>
<dbReference type="HAMAP" id="MF_00162">
    <property type="entry name" value="GSH_S"/>
    <property type="match status" value="1"/>
</dbReference>
<evidence type="ECO:0000256" key="6">
    <source>
        <dbReference type="ARBA" id="ARBA00022741"/>
    </source>
</evidence>
<organism evidence="13 14">
    <name type="scientific">Pandoraea pneumonica</name>
    <dbReference type="NCBI Taxonomy" id="2508299"/>
    <lineage>
        <taxon>Bacteria</taxon>
        <taxon>Pseudomonadati</taxon>
        <taxon>Pseudomonadota</taxon>
        <taxon>Betaproteobacteria</taxon>
        <taxon>Burkholderiales</taxon>
        <taxon>Burkholderiaceae</taxon>
        <taxon>Pandoraea</taxon>
    </lineage>
</organism>
<comment type="cofactor">
    <cofactor evidence="2">
        <name>Mg(2+)</name>
        <dbReference type="ChEBI" id="CHEBI:18420"/>
    </cofactor>
</comment>
<dbReference type="InterPro" id="IPR004218">
    <property type="entry name" value="GSHS_ATP-bd"/>
</dbReference>
<evidence type="ECO:0000259" key="12">
    <source>
        <dbReference type="PROSITE" id="PS50975"/>
    </source>
</evidence>
<gene>
    <name evidence="10" type="primary">gshB</name>
    <name evidence="13" type="ORF">PPN31114_02616</name>
</gene>
<dbReference type="NCBIfam" id="NF003573">
    <property type="entry name" value="PRK05246.1"/>
    <property type="match status" value="1"/>
</dbReference>
<dbReference type="Gene3D" id="3.40.50.20">
    <property type="match status" value="1"/>
</dbReference>
<evidence type="ECO:0000313" key="14">
    <source>
        <dbReference type="Proteomes" id="UP000366945"/>
    </source>
</evidence>
<keyword evidence="6 10" id="KW-0547">Nucleotide-binding</keyword>
<comment type="catalytic activity">
    <reaction evidence="10">
        <text>gamma-L-glutamyl-L-cysteine + glycine + ATP = glutathione + ADP + phosphate + H(+)</text>
        <dbReference type="Rhea" id="RHEA:13557"/>
        <dbReference type="ChEBI" id="CHEBI:15378"/>
        <dbReference type="ChEBI" id="CHEBI:30616"/>
        <dbReference type="ChEBI" id="CHEBI:43474"/>
        <dbReference type="ChEBI" id="CHEBI:57305"/>
        <dbReference type="ChEBI" id="CHEBI:57925"/>
        <dbReference type="ChEBI" id="CHEBI:58173"/>
        <dbReference type="ChEBI" id="CHEBI:456216"/>
        <dbReference type="EC" id="6.3.2.3"/>
    </reaction>
</comment>
<dbReference type="InterPro" id="IPR006284">
    <property type="entry name" value="Glut_synth_pro"/>
</dbReference>
<dbReference type="EMBL" id="CABPSK010000002">
    <property type="protein sequence ID" value="VVE10415.1"/>
    <property type="molecule type" value="Genomic_DNA"/>
</dbReference>
<dbReference type="PANTHER" id="PTHR21621">
    <property type="entry name" value="RIBOSOMAL PROTEIN S6 MODIFICATION PROTEIN"/>
    <property type="match status" value="1"/>
</dbReference>
<evidence type="ECO:0000256" key="8">
    <source>
        <dbReference type="ARBA" id="ARBA00022842"/>
    </source>
</evidence>
<reference evidence="13 14" key="1">
    <citation type="submission" date="2019-08" db="EMBL/GenBank/DDBJ databases">
        <authorList>
            <person name="Peeters C."/>
        </authorList>
    </citation>
    <scope>NUCLEOTIDE SEQUENCE [LARGE SCALE GENOMIC DNA]</scope>
    <source>
        <strain evidence="13 14">LMG 31114</strain>
    </source>
</reference>
<dbReference type="GO" id="GO:0046872">
    <property type="term" value="F:metal ion binding"/>
    <property type="evidence" value="ECO:0007669"/>
    <property type="project" value="UniProtKB-KW"/>
</dbReference>
<evidence type="ECO:0000256" key="11">
    <source>
        <dbReference type="SAM" id="MobiDB-lite"/>
    </source>
</evidence>
<keyword evidence="5" id="KW-0479">Metal-binding</keyword>
<evidence type="ECO:0000256" key="7">
    <source>
        <dbReference type="ARBA" id="ARBA00022840"/>
    </source>
</evidence>
<dbReference type="InterPro" id="IPR004215">
    <property type="entry name" value="GSHS_N"/>
</dbReference>
<dbReference type="InterPro" id="IPR011761">
    <property type="entry name" value="ATP-grasp"/>
</dbReference>
<dbReference type="GO" id="GO:0004363">
    <property type="term" value="F:glutathione synthase activity"/>
    <property type="evidence" value="ECO:0007669"/>
    <property type="project" value="UniProtKB-UniRule"/>
</dbReference>
<keyword evidence="4 10" id="KW-0317">Glutathione biosynthesis</keyword>
<name>A0A5E4VHC2_9BURK</name>